<feature type="domain" description="Fumarate lyase N-terminal" evidence="2">
    <location>
        <begin position="18"/>
        <end position="293"/>
    </location>
</feature>
<evidence type="ECO:0000256" key="1">
    <source>
        <dbReference type="ARBA" id="ARBA00034772"/>
    </source>
</evidence>
<geneLocation type="plasmid" evidence="3">
    <name>unnamed1</name>
</geneLocation>
<dbReference type="PROSITE" id="PS00163">
    <property type="entry name" value="FUMARATE_LYASES"/>
    <property type="match status" value="1"/>
</dbReference>
<organism evidence="3">
    <name type="scientific">Alloyangia sp. H15</name>
    <dbReference type="NCBI Taxonomy" id="3029062"/>
    <lineage>
        <taxon>Bacteria</taxon>
        <taxon>Pseudomonadati</taxon>
        <taxon>Pseudomonadota</taxon>
        <taxon>Alphaproteobacteria</taxon>
        <taxon>Rhodobacterales</taxon>
        <taxon>Roseobacteraceae</taxon>
        <taxon>Alloyangia</taxon>
    </lineage>
</organism>
<dbReference type="PRINTS" id="PR00149">
    <property type="entry name" value="FUMRATELYASE"/>
</dbReference>
<proteinExistence type="inferred from homology"/>
<dbReference type="EMBL" id="CP123386">
    <property type="protein sequence ID" value="XCC96807.1"/>
    <property type="molecule type" value="Genomic_DNA"/>
</dbReference>
<dbReference type="NCBIfam" id="NF004631">
    <property type="entry name" value="PRK05975.1"/>
    <property type="match status" value="1"/>
</dbReference>
<dbReference type="Gene3D" id="1.20.200.10">
    <property type="entry name" value="Fumarase/aspartase (Central domain)"/>
    <property type="match status" value="1"/>
</dbReference>
<keyword evidence="3" id="KW-0614">Plasmid</keyword>
<dbReference type="InterPro" id="IPR000362">
    <property type="entry name" value="Fumarate_lyase_fam"/>
</dbReference>
<dbReference type="GO" id="GO:0016829">
    <property type="term" value="F:lyase activity"/>
    <property type="evidence" value="ECO:0007669"/>
    <property type="project" value="UniProtKB-ARBA"/>
</dbReference>
<reference evidence="3" key="1">
    <citation type="submission" date="2023-02" db="EMBL/GenBank/DDBJ databases">
        <title>Description and genomic characterization of Salipiger bruguierae sp. nov., isolated from the sediment of mangrove plant Bruguiera sexangula.</title>
        <authorList>
            <person name="Long M."/>
        </authorList>
    </citation>
    <scope>NUCLEOTIDE SEQUENCE</scope>
    <source>
        <strain evidence="3">H15</strain>
        <plasmid evidence="3">unnamed1</plasmid>
    </source>
</reference>
<dbReference type="RefSeq" id="WP_353475699.1">
    <property type="nucleotide sequence ID" value="NZ_CP123386.1"/>
</dbReference>
<dbReference type="AlphaFoldDB" id="A0AAU8APU4"/>
<dbReference type="EC" id="5.5.1.2" evidence="3"/>
<dbReference type="InterPro" id="IPR020557">
    <property type="entry name" value="Fumarate_lyase_CS"/>
</dbReference>
<comment type="similarity">
    <text evidence="1">Belongs to the class-II fumarase/aspartase family.</text>
</comment>
<keyword evidence="3" id="KW-0413">Isomerase</keyword>
<accession>A0AAU8APU4</accession>
<name>A0AAU8APU4_9RHOB</name>
<dbReference type="PANTHER" id="PTHR43172:SF2">
    <property type="entry name" value="ADENYLOSUCCINATE LYASE C-TERMINAL DOMAIN-CONTAINING PROTEIN"/>
    <property type="match status" value="1"/>
</dbReference>
<dbReference type="PRINTS" id="PR00145">
    <property type="entry name" value="ARGSUCLYASE"/>
</dbReference>
<dbReference type="GO" id="GO:0047472">
    <property type="term" value="F:3-carboxy-cis,cis-muconate cycloisomerase activity"/>
    <property type="evidence" value="ECO:0007669"/>
    <property type="project" value="UniProtKB-EC"/>
</dbReference>
<evidence type="ECO:0000259" key="2">
    <source>
        <dbReference type="Pfam" id="PF00206"/>
    </source>
</evidence>
<dbReference type="PANTHER" id="PTHR43172">
    <property type="entry name" value="ADENYLOSUCCINATE LYASE"/>
    <property type="match status" value="1"/>
</dbReference>
<dbReference type="Pfam" id="PF00206">
    <property type="entry name" value="Lyase_1"/>
    <property type="match status" value="1"/>
</dbReference>
<protein>
    <submittedName>
        <fullName evidence="3">3-carboxy-cis,cis-muconate cycloisomerase</fullName>
        <ecNumber evidence="3">5.5.1.2</ecNumber>
    </submittedName>
</protein>
<dbReference type="InterPro" id="IPR008948">
    <property type="entry name" value="L-Aspartase-like"/>
</dbReference>
<dbReference type="SUPFAM" id="SSF48557">
    <property type="entry name" value="L-aspartase-like"/>
    <property type="match status" value="1"/>
</dbReference>
<gene>
    <name evidence="3" type="ORF">PVT71_24240</name>
</gene>
<sequence length="358" mass="37611">MSASVFDHPWLGGLFGDPQMAEIWSAERQMAHMLAFEAAWSRALGACGRVDGDLAETAASRIAAARIDLEDIRAGMAQDGVPVPRLVKQLQAVAGPDAAPAVHKGATSQDVVDSALALTLKDSTALLARRLAELEAALIELDARQGETPLMGRTRMQAATGITVSDRLRPWHQPLAAHLERLAEIAPRVERVQVGGASGDRKALGQDAQAVADHVAAELGLASAGAAWHAMRDGIADYAGLLSLVTGTLGKIGQDICLMAQQGLDEIKLSGGGGSSAMPHKQNPVGAELLVTLARFNAVQLSAMHLALVHEQERSGAAWALEWMILPQMAQATARALATAQGLVAGIDRIGTPERRTD</sequence>
<dbReference type="InterPro" id="IPR022761">
    <property type="entry name" value="Fumarate_lyase_N"/>
</dbReference>
<evidence type="ECO:0000313" key="3">
    <source>
        <dbReference type="EMBL" id="XCC96807.1"/>
    </source>
</evidence>